<dbReference type="Proteomes" id="UP000008915">
    <property type="component" value="Chromosome"/>
</dbReference>
<dbReference type="MEROPS" id="M03.A08"/>
<evidence type="ECO:0000313" key="10">
    <source>
        <dbReference type="EMBL" id="ADU50934.1"/>
    </source>
</evidence>
<dbReference type="STRING" id="644966.Tmar_0819"/>
<evidence type="ECO:0000256" key="4">
    <source>
        <dbReference type="ARBA" id="ARBA00022833"/>
    </source>
</evidence>
<gene>
    <name evidence="10" type="ordered locus">Tmar_0819</name>
</gene>
<evidence type="ECO:0000313" key="11">
    <source>
        <dbReference type="Proteomes" id="UP000008915"/>
    </source>
</evidence>
<feature type="compositionally biased region" description="Low complexity" evidence="7">
    <location>
        <begin position="11"/>
        <end position="20"/>
    </location>
</feature>
<dbReference type="Pfam" id="PF01432">
    <property type="entry name" value="Peptidase_M3"/>
    <property type="match status" value="1"/>
</dbReference>
<reference evidence="11" key="2">
    <citation type="journal article" date="2010" name="Stand. Genomic Sci.">
        <title>Complete genome sequence of Thermaerobacter marianensis type strain (7p75aT).</title>
        <authorList>
            <person name="Han C."/>
            <person name="Gu W."/>
            <person name="Zhang X."/>
            <person name="Lapidus A."/>
            <person name="Nolan M."/>
            <person name="Copeland A."/>
            <person name="Lucas S."/>
            <person name="Glavina Del Rio T."/>
            <person name="Tice H."/>
            <person name="Cheng J."/>
            <person name="Tapia R."/>
            <person name="Goodwin L."/>
            <person name="Pitluck S."/>
            <person name="Pagani I."/>
            <person name="Ivanova N."/>
            <person name="Mavromatis K."/>
            <person name="Mikhailova N."/>
            <person name="Pati A."/>
            <person name="Chen A."/>
            <person name="Palaniappan K."/>
            <person name="Land M."/>
            <person name="Hauser L."/>
            <person name="Chang Y."/>
            <person name="Jeffries C."/>
            <person name="Schneider S."/>
            <person name="Rohde M."/>
            <person name="Goker M."/>
            <person name="Pukall R."/>
            <person name="Woyke T."/>
            <person name="Bristow J."/>
            <person name="Eisen J."/>
            <person name="Markowitz V."/>
            <person name="Hugenholtz P."/>
            <person name="Kyrpides N."/>
            <person name="Klenk H."/>
            <person name="Detter J."/>
        </authorList>
    </citation>
    <scope>NUCLEOTIDE SEQUENCE [LARGE SCALE GENOMIC DNA]</scope>
    <source>
        <strain evidence="11">ATCC 700841 / DSM 12885 / JCM 10246 / 7p75a</strain>
    </source>
</reference>
<accession>E6SIM8</accession>
<feature type="domain" description="Peptidase M3A/M3B catalytic" evidence="8">
    <location>
        <begin position="258"/>
        <end position="634"/>
    </location>
</feature>
<reference evidence="10 11" key="1">
    <citation type="journal article" date="2010" name="Stand. Genomic Sci.">
        <title>Complete genome sequence of Thermaerobacter marianensis type strain (7p75a).</title>
        <authorList>
            <person name="Han C."/>
            <person name="Gu W."/>
            <person name="Zhang X."/>
            <person name="Lapidus A."/>
            <person name="Nolan M."/>
            <person name="Copeland A."/>
            <person name="Lucas S."/>
            <person name="Del Rio T.G."/>
            <person name="Tice H."/>
            <person name="Cheng J.F."/>
            <person name="Tapia R."/>
            <person name="Goodwin L."/>
            <person name="Pitluck S."/>
            <person name="Pagani I."/>
            <person name="Ivanova N."/>
            <person name="Mavromatis K."/>
            <person name="Mikhailova N."/>
            <person name="Pati A."/>
            <person name="Chen A."/>
            <person name="Palaniappan K."/>
            <person name="Land M."/>
            <person name="Hauser L."/>
            <person name="Chang Y.J."/>
            <person name="Jeffries C.D."/>
            <person name="Schneider S."/>
            <person name="Rohde M."/>
            <person name="Goker M."/>
            <person name="Pukall R."/>
            <person name="Woyke T."/>
            <person name="Bristow J."/>
            <person name="Eisen J.A."/>
            <person name="Markowitz V."/>
            <person name="Hugenholtz P."/>
            <person name="Kyrpides N.C."/>
            <person name="Klenk H.P."/>
            <person name="Detter J.C."/>
        </authorList>
    </citation>
    <scope>NUCLEOTIDE SEQUENCE [LARGE SCALE GENOMIC DNA]</scope>
    <source>
        <strain evidence="11">ATCC 700841 / DSM 12885 / JCM 10246 / 7p75a</strain>
    </source>
</reference>
<dbReference type="EMBL" id="CP002344">
    <property type="protein sequence ID" value="ADU50934.1"/>
    <property type="molecule type" value="Genomic_DNA"/>
</dbReference>
<dbReference type="GO" id="GO:0004222">
    <property type="term" value="F:metalloendopeptidase activity"/>
    <property type="evidence" value="ECO:0007669"/>
    <property type="project" value="InterPro"/>
</dbReference>
<dbReference type="PANTHER" id="PTHR34217:SF1">
    <property type="entry name" value="CARBOXYPEPTIDASE 1"/>
    <property type="match status" value="1"/>
</dbReference>
<dbReference type="eggNOG" id="COG1164">
    <property type="taxonomic scope" value="Bacteria"/>
</dbReference>
<evidence type="ECO:0000256" key="6">
    <source>
        <dbReference type="RuleBase" id="RU003435"/>
    </source>
</evidence>
<feature type="region of interest" description="Disordered" evidence="7">
    <location>
        <begin position="1"/>
        <end position="48"/>
    </location>
</feature>
<dbReference type="InterPro" id="IPR011977">
    <property type="entry name" value="Pept_M3B_clade3"/>
</dbReference>
<evidence type="ECO:0000259" key="8">
    <source>
        <dbReference type="Pfam" id="PF01432"/>
    </source>
</evidence>
<evidence type="ECO:0000256" key="2">
    <source>
        <dbReference type="ARBA" id="ARBA00022723"/>
    </source>
</evidence>
<dbReference type="InterPro" id="IPR001333">
    <property type="entry name" value="Peptidase_M32_Taq"/>
</dbReference>
<proteinExistence type="inferred from homology"/>
<dbReference type="InterPro" id="IPR034006">
    <property type="entry name" value="M3B_PepF_2"/>
</dbReference>
<feature type="compositionally biased region" description="Gly residues" evidence="7">
    <location>
        <begin position="1"/>
        <end position="10"/>
    </location>
</feature>
<evidence type="ECO:0000256" key="3">
    <source>
        <dbReference type="ARBA" id="ARBA00022801"/>
    </source>
</evidence>
<keyword evidence="1 6" id="KW-0645">Protease</keyword>
<keyword evidence="2 6" id="KW-0479">Metal-binding</keyword>
<dbReference type="KEGG" id="tmr:Tmar_0819"/>
<dbReference type="Pfam" id="PF08439">
    <property type="entry name" value="Peptidase_M3_N"/>
    <property type="match status" value="1"/>
</dbReference>
<dbReference type="CDD" id="cd09607">
    <property type="entry name" value="M3B_PepF"/>
    <property type="match status" value="1"/>
</dbReference>
<dbReference type="SUPFAM" id="SSF55486">
    <property type="entry name" value="Metalloproteases ('zincins'), catalytic domain"/>
    <property type="match status" value="1"/>
</dbReference>
<feature type="domain" description="Oligopeptidase F N-terminal" evidence="9">
    <location>
        <begin position="170"/>
        <end position="236"/>
    </location>
</feature>
<evidence type="ECO:0000259" key="9">
    <source>
        <dbReference type="Pfam" id="PF08439"/>
    </source>
</evidence>
<dbReference type="InterPro" id="IPR001567">
    <property type="entry name" value="Pept_M3A_M3B_dom"/>
</dbReference>
<dbReference type="GO" id="GO:0004181">
    <property type="term" value="F:metallocarboxypeptidase activity"/>
    <property type="evidence" value="ECO:0007669"/>
    <property type="project" value="InterPro"/>
</dbReference>
<sequence>MVTGTLGHGPPGSTTGGPTRRSFKRSRARNRRPAGPPDRSPARDLNLQERMVDRPVVVGARYNPTWDLDVFFPGGSRSPQFEAFLTGLAADMDRLQQEVRGFDPGVPAERWAALLDALQDAGARLGQAGAFTFCLASQDTTDERARLLMVRVGELRAAYANLWTDLDRHLLAVPDEAWRELLVRPELEPVAFPLDERRRRARERMEPALESLASALSVDGYHAWGDLYELVAGRIRVPVEEGGRTVHLSVGQAANRLEDPDRAVRAAVFDRWEEAWAGEAEVIAAALNHLAGFRWQWYRHRGWDDVLKEPLDENRMQRATLEAMWDAVARRRDALLEYFRWKAERLGVERLAWFDAHVPVFQAQGKVTYDEAADFVIEQFGRFSEDLAALARRAFTQRWIEAEDRPNKRAGGFCTSFPLDRQSRIFMTFGGTASNVGTLAHELGHAYHQWLMDELPVLVRDYPMSLAETASTFAERVVTDAAIRHAPDDTTRLAFLEQQVLDAVSFMMNIHARFLFETAFYERRRQGPLSVAELNQLMEDAQRRAYHDSLARYHPYFWASKLHFYATDAPFYNFPYTFGFLFSSGLYARARAEGPSFAKRYAALLQDTGRMTVEELARKHLGADLTKPAFWEEAVDTALAPLAEFLRLAGKVAPDR</sequence>
<organism evidence="10 11">
    <name type="scientific">Thermaerobacter marianensis (strain ATCC 700841 / DSM 12885 / JCM 10246 / 7p75a)</name>
    <dbReference type="NCBI Taxonomy" id="644966"/>
    <lineage>
        <taxon>Bacteria</taxon>
        <taxon>Bacillati</taxon>
        <taxon>Bacillota</taxon>
        <taxon>Clostridia</taxon>
        <taxon>Eubacteriales</taxon>
        <taxon>Clostridiales Family XVII. Incertae Sedis</taxon>
        <taxon>Thermaerobacter</taxon>
    </lineage>
</organism>
<dbReference type="GO" id="GO:0006508">
    <property type="term" value="P:proteolysis"/>
    <property type="evidence" value="ECO:0007669"/>
    <property type="project" value="UniProtKB-KW"/>
</dbReference>
<evidence type="ECO:0000256" key="5">
    <source>
        <dbReference type="ARBA" id="ARBA00023049"/>
    </source>
</evidence>
<protein>
    <submittedName>
        <fullName evidence="10">Oligoendopeptidase, pepF/M3 family</fullName>
    </submittedName>
</protein>
<comment type="cofactor">
    <cofactor evidence="6">
        <name>Zn(2+)</name>
        <dbReference type="ChEBI" id="CHEBI:29105"/>
    </cofactor>
    <text evidence="6">Binds 1 zinc ion.</text>
</comment>
<dbReference type="HOGENOM" id="CLU_021290_3_1_9"/>
<evidence type="ECO:0000256" key="1">
    <source>
        <dbReference type="ARBA" id="ARBA00022670"/>
    </source>
</evidence>
<dbReference type="InterPro" id="IPR042088">
    <property type="entry name" value="OligoPept_F_C"/>
</dbReference>
<keyword evidence="3 6" id="KW-0378">Hydrolase</keyword>
<keyword evidence="11" id="KW-1185">Reference proteome</keyword>
<feature type="compositionally biased region" description="Basic residues" evidence="7">
    <location>
        <begin position="21"/>
        <end position="32"/>
    </location>
</feature>
<keyword evidence="5 6" id="KW-0482">Metalloprotease</keyword>
<dbReference type="AlphaFoldDB" id="E6SIM8"/>
<dbReference type="PANTHER" id="PTHR34217">
    <property type="entry name" value="METAL-DEPENDENT CARBOXYPEPTIDASE"/>
    <property type="match status" value="1"/>
</dbReference>
<comment type="similarity">
    <text evidence="6">Belongs to the peptidase M3 family.</text>
</comment>
<evidence type="ECO:0000256" key="7">
    <source>
        <dbReference type="SAM" id="MobiDB-lite"/>
    </source>
</evidence>
<name>E6SIM8_THEM7</name>
<dbReference type="GO" id="GO:0046872">
    <property type="term" value="F:metal ion binding"/>
    <property type="evidence" value="ECO:0007669"/>
    <property type="project" value="UniProtKB-UniRule"/>
</dbReference>
<dbReference type="Gene3D" id="1.10.1370.20">
    <property type="entry name" value="Oligoendopeptidase f, C-terminal domain"/>
    <property type="match status" value="1"/>
</dbReference>
<dbReference type="Gene3D" id="1.20.140.70">
    <property type="entry name" value="Oligopeptidase f, N-terminal domain"/>
    <property type="match status" value="1"/>
</dbReference>
<dbReference type="InterPro" id="IPR013647">
    <property type="entry name" value="OligopepF_N_dom"/>
</dbReference>
<dbReference type="NCBIfam" id="TIGR02290">
    <property type="entry name" value="M3_fam_3"/>
    <property type="match status" value="1"/>
</dbReference>
<keyword evidence="4 6" id="KW-0862">Zinc</keyword>